<name>A0ACC2MUC3_PERAE</name>
<comment type="caution">
    <text evidence="1">The sequence shown here is derived from an EMBL/GenBank/DDBJ whole genome shotgun (WGS) entry which is preliminary data.</text>
</comment>
<evidence type="ECO:0000313" key="2">
    <source>
        <dbReference type="Proteomes" id="UP001234297"/>
    </source>
</evidence>
<accession>A0ACC2MUC3</accession>
<protein>
    <submittedName>
        <fullName evidence="1">Uncharacterized protein</fullName>
    </submittedName>
</protein>
<proteinExistence type="predicted"/>
<sequence>MDRKKLLLQSWSPGQEESIWPSIAPVWIRLKGLPYHCWSQNIILSLASSIGQPLKLDAITMAQRILTFARVLVNLDLSKPKPPSILVDLHGEQELEIEVVYENSPCPIRLSVGHPNQTCLYSMQPYHPKPAPPVSAIATIQSPSNPDPKTQIQPLATPSSSSPVQKSHQPRLTSNSSALKTNPPLIPSPPFLPSHPSSHPPPSARVPVTTTPKGIYTPHSSPLQMANTKPIPRINNPTKASLSCQNSKLSQSQGLRFQLPLSMTFPMI</sequence>
<organism evidence="1 2">
    <name type="scientific">Persea americana</name>
    <name type="common">Avocado</name>
    <dbReference type="NCBI Taxonomy" id="3435"/>
    <lineage>
        <taxon>Eukaryota</taxon>
        <taxon>Viridiplantae</taxon>
        <taxon>Streptophyta</taxon>
        <taxon>Embryophyta</taxon>
        <taxon>Tracheophyta</taxon>
        <taxon>Spermatophyta</taxon>
        <taxon>Magnoliopsida</taxon>
        <taxon>Magnoliidae</taxon>
        <taxon>Laurales</taxon>
        <taxon>Lauraceae</taxon>
        <taxon>Persea</taxon>
    </lineage>
</organism>
<dbReference type="Proteomes" id="UP001234297">
    <property type="component" value="Chromosome 1"/>
</dbReference>
<evidence type="ECO:0000313" key="1">
    <source>
        <dbReference type="EMBL" id="KAJ8649357.1"/>
    </source>
</evidence>
<reference evidence="1 2" key="1">
    <citation type="journal article" date="2022" name="Hortic Res">
        <title>A haplotype resolved chromosomal level avocado genome allows analysis of novel avocado genes.</title>
        <authorList>
            <person name="Nath O."/>
            <person name="Fletcher S.J."/>
            <person name="Hayward A."/>
            <person name="Shaw L.M."/>
            <person name="Masouleh A.K."/>
            <person name="Furtado A."/>
            <person name="Henry R.J."/>
            <person name="Mitter N."/>
        </authorList>
    </citation>
    <scope>NUCLEOTIDE SEQUENCE [LARGE SCALE GENOMIC DNA]</scope>
    <source>
        <strain evidence="2">cv. Hass</strain>
    </source>
</reference>
<dbReference type="EMBL" id="CM056809">
    <property type="protein sequence ID" value="KAJ8649357.1"/>
    <property type="molecule type" value="Genomic_DNA"/>
</dbReference>
<gene>
    <name evidence="1" type="ORF">MRB53_002380</name>
</gene>
<keyword evidence="2" id="KW-1185">Reference proteome</keyword>